<proteinExistence type="predicted"/>
<dbReference type="OrthoDB" id="10264738at2759"/>
<dbReference type="Pfam" id="PF00481">
    <property type="entry name" value="PP2C"/>
    <property type="match status" value="1"/>
</dbReference>
<dbReference type="SUPFAM" id="SSF81606">
    <property type="entry name" value="PP2C-like"/>
    <property type="match status" value="1"/>
</dbReference>
<dbReference type="InterPro" id="IPR001932">
    <property type="entry name" value="PPM-type_phosphatase-like_dom"/>
</dbReference>
<feature type="domain" description="PPM-type phosphatase" evidence="1">
    <location>
        <begin position="1"/>
        <end position="279"/>
    </location>
</feature>
<evidence type="ECO:0000313" key="2">
    <source>
        <dbReference type="EMBL" id="CBN78332.1"/>
    </source>
</evidence>
<dbReference type="eggNOG" id="KOG0698">
    <property type="taxonomic scope" value="Eukaryota"/>
</dbReference>
<dbReference type="SMART" id="SM00332">
    <property type="entry name" value="PP2Cc"/>
    <property type="match status" value="1"/>
</dbReference>
<protein>
    <submittedName>
        <fullName evidence="2">Protein phosphatase 2C containing protein</fullName>
    </submittedName>
</protein>
<evidence type="ECO:0000313" key="3">
    <source>
        <dbReference type="Proteomes" id="UP000002630"/>
    </source>
</evidence>
<dbReference type="AlphaFoldDB" id="D8LNX2"/>
<dbReference type="InterPro" id="IPR036457">
    <property type="entry name" value="PPM-type-like_dom_sf"/>
</dbReference>
<organism evidence="2 3">
    <name type="scientific">Ectocarpus siliculosus</name>
    <name type="common">Brown alga</name>
    <name type="synonym">Conferva siliculosa</name>
    <dbReference type="NCBI Taxonomy" id="2880"/>
    <lineage>
        <taxon>Eukaryota</taxon>
        <taxon>Sar</taxon>
        <taxon>Stramenopiles</taxon>
        <taxon>Ochrophyta</taxon>
        <taxon>PX clade</taxon>
        <taxon>Phaeophyceae</taxon>
        <taxon>Ectocarpales</taxon>
        <taxon>Ectocarpaceae</taxon>
        <taxon>Ectocarpus</taxon>
    </lineage>
</organism>
<evidence type="ECO:0000259" key="1">
    <source>
        <dbReference type="PROSITE" id="PS51746"/>
    </source>
</evidence>
<dbReference type="GO" id="GO:0004722">
    <property type="term" value="F:protein serine/threonine phosphatase activity"/>
    <property type="evidence" value="ECO:0007669"/>
    <property type="project" value="InterPro"/>
</dbReference>
<dbReference type="PANTHER" id="PTHR47992">
    <property type="entry name" value="PROTEIN PHOSPHATASE"/>
    <property type="match status" value="1"/>
</dbReference>
<dbReference type="InParanoid" id="D8LNX2"/>
<keyword evidence="3" id="KW-1185">Reference proteome</keyword>
<gene>
    <name evidence="2" type="ORF">Esi_0005_0261</name>
</gene>
<dbReference type="PROSITE" id="PS51746">
    <property type="entry name" value="PPM_2"/>
    <property type="match status" value="1"/>
</dbReference>
<dbReference type="EMBL" id="FN649760">
    <property type="protein sequence ID" value="CBN78332.1"/>
    <property type="molecule type" value="Genomic_DNA"/>
</dbReference>
<dbReference type="InterPro" id="IPR015655">
    <property type="entry name" value="PP2C"/>
</dbReference>
<sequence length="282" mass="30393">MGLKPNNPRWENQDNYVMKEDLGGLGVRLFVVLDGHGELGHLVSRRCSAKLPNLVVDSNLCVARATLRMADDLRSCPVDCASSGATCVLTTIRDGKISVANLGDSKCVLARLVNGQVCAVPLSHDHKPDRPDERQRILAIGGQVGSRHLVVGSNPSGPIRIPMGPARVWYRCRGEIMGLAMSRSLGDDIAHQAGVSSEPEVKEHQIDANDQFLILATDGVWDVTEIGQAVQIVQGYASRCRGNSWDPQGAASLLAHSARKRWEGLSAVVDDITALVVRLTVP</sequence>
<dbReference type="Proteomes" id="UP000002630">
    <property type="component" value="Unassembled WGS sequence"/>
</dbReference>
<dbReference type="CDD" id="cd00143">
    <property type="entry name" value="PP2Cc"/>
    <property type="match status" value="1"/>
</dbReference>
<name>D8LNX2_ECTSI</name>
<accession>D8LNX2</accession>
<dbReference type="Gene3D" id="3.60.40.10">
    <property type="entry name" value="PPM-type phosphatase domain"/>
    <property type="match status" value="1"/>
</dbReference>
<dbReference type="STRING" id="2880.D8LNX2"/>
<reference evidence="2 3" key="1">
    <citation type="journal article" date="2010" name="Nature">
        <title>The Ectocarpus genome and the independent evolution of multicellularity in brown algae.</title>
        <authorList>
            <person name="Cock J.M."/>
            <person name="Sterck L."/>
            <person name="Rouze P."/>
            <person name="Scornet D."/>
            <person name="Allen A.E."/>
            <person name="Amoutzias G."/>
            <person name="Anthouard V."/>
            <person name="Artiguenave F."/>
            <person name="Aury J.M."/>
            <person name="Badger J.H."/>
            <person name="Beszteri B."/>
            <person name="Billiau K."/>
            <person name="Bonnet E."/>
            <person name="Bothwell J.H."/>
            <person name="Bowler C."/>
            <person name="Boyen C."/>
            <person name="Brownlee C."/>
            <person name="Carrano C.J."/>
            <person name="Charrier B."/>
            <person name="Cho G.Y."/>
            <person name="Coelho S.M."/>
            <person name="Collen J."/>
            <person name="Corre E."/>
            <person name="Da Silva C."/>
            <person name="Delage L."/>
            <person name="Delaroque N."/>
            <person name="Dittami S.M."/>
            <person name="Doulbeau S."/>
            <person name="Elias M."/>
            <person name="Farnham G."/>
            <person name="Gachon C.M."/>
            <person name="Gschloessl B."/>
            <person name="Heesch S."/>
            <person name="Jabbari K."/>
            <person name="Jubin C."/>
            <person name="Kawai H."/>
            <person name="Kimura K."/>
            <person name="Kloareg B."/>
            <person name="Kupper F.C."/>
            <person name="Lang D."/>
            <person name="Le Bail A."/>
            <person name="Leblanc C."/>
            <person name="Lerouge P."/>
            <person name="Lohr M."/>
            <person name="Lopez P.J."/>
            <person name="Martens C."/>
            <person name="Maumus F."/>
            <person name="Michel G."/>
            <person name="Miranda-Saavedra D."/>
            <person name="Morales J."/>
            <person name="Moreau H."/>
            <person name="Motomura T."/>
            <person name="Nagasato C."/>
            <person name="Napoli C.A."/>
            <person name="Nelson D.R."/>
            <person name="Nyvall-Collen P."/>
            <person name="Peters A.F."/>
            <person name="Pommier C."/>
            <person name="Potin P."/>
            <person name="Poulain J."/>
            <person name="Quesneville H."/>
            <person name="Read B."/>
            <person name="Rensing S.A."/>
            <person name="Ritter A."/>
            <person name="Rousvoal S."/>
            <person name="Samanta M."/>
            <person name="Samson G."/>
            <person name="Schroeder D.C."/>
            <person name="Segurens B."/>
            <person name="Strittmatter M."/>
            <person name="Tonon T."/>
            <person name="Tregear J.W."/>
            <person name="Valentin K."/>
            <person name="von Dassow P."/>
            <person name="Yamagishi T."/>
            <person name="Van de Peer Y."/>
            <person name="Wincker P."/>
        </authorList>
    </citation>
    <scope>NUCLEOTIDE SEQUENCE [LARGE SCALE GENOMIC DNA]</scope>
    <source>
        <strain evidence="3">Ec32 / CCAP1310/4</strain>
    </source>
</reference>